<name>A0A1H0SL22_9ACTN</name>
<accession>A0A1H0SL22</accession>
<organism evidence="1 2">
    <name type="scientific">Actinacidiphila guanduensis</name>
    <dbReference type="NCBI Taxonomy" id="310781"/>
    <lineage>
        <taxon>Bacteria</taxon>
        <taxon>Bacillati</taxon>
        <taxon>Actinomycetota</taxon>
        <taxon>Actinomycetes</taxon>
        <taxon>Kitasatosporales</taxon>
        <taxon>Streptomycetaceae</taxon>
        <taxon>Actinacidiphila</taxon>
    </lineage>
</organism>
<evidence type="ECO:0008006" key="3">
    <source>
        <dbReference type="Google" id="ProtNLM"/>
    </source>
</evidence>
<proteinExistence type="predicted"/>
<reference evidence="1 2" key="1">
    <citation type="submission" date="2016-10" db="EMBL/GenBank/DDBJ databases">
        <authorList>
            <person name="de Groot N.N."/>
        </authorList>
    </citation>
    <scope>NUCLEOTIDE SEQUENCE [LARGE SCALE GENOMIC DNA]</scope>
    <source>
        <strain evidence="1 2">CGMCC 4.2022</strain>
    </source>
</reference>
<evidence type="ECO:0000313" key="2">
    <source>
        <dbReference type="Proteomes" id="UP000199341"/>
    </source>
</evidence>
<keyword evidence="2" id="KW-1185">Reference proteome</keyword>
<dbReference type="AlphaFoldDB" id="A0A1H0SL22"/>
<dbReference type="OrthoDB" id="3188901at2"/>
<dbReference type="Proteomes" id="UP000199341">
    <property type="component" value="Unassembled WGS sequence"/>
</dbReference>
<evidence type="ECO:0000313" key="1">
    <source>
        <dbReference type="EMBL" id="SDP41846.1"/>
    </source>
</evidence>
<protein>
    <recommendedName>
        <fullName evidence="3">Transposase</fullName>
    </recommendedName>
</protein>
<gene>
    <name evidence="1" type="ORF">SAMN05216259_12859</name>
</gene>
<dbReference type="EMBL" id="FNIE01000028">
    <property type="protein sequence ID" value="SDP41846.1"/>
    <property type="molecule type" value="Genomic_DNA"/>
</dbReference>
<sequence>MTWAVDLNAGGAAVLIALLTAHRLKIPRHPRPDKVAVDLWIFIARRFDLAANRTRAINRLAPNSWNTSRL</sequence>
<dbReference type="RefSeq" id="WP_143031813.1">
    <property type="nucleotide sequence ID" value="NZ_FNIE01000028.1"/>
</dbReference>